<dbReference type="Proteomes" id="UP000284403">
    <property type="component" value="Unassembled WGS sequence"/>
</dbReference>
<keyword evidence="3" id="KW-1185">Reference proteome</keyword>
<comment type="caution">
    <text evidence="2">The sequence shown here is derived from an EMBL/GenBank/DDBJ whole genome shotgun (WGS) entry which is preliminary data.</text>
</comment>
<dbReference type="EC" id="3.1.26.3" evidence="2"/>
<evidence type="ECO:0000259" key="1">
    <source>
        <dbReference type="PROSITE" id="PS50142"/>
    </source>
</evidence>
<dbReference type="RefSeq" id="XP_029227059.1">
    <property type="nucleotide sequence ID" value="XM_029372816.1"/>
</dbReference>
<dbReference type="OrthoDB" id="278615at2759"/>
<feature type="domain" description="RNase III" evidence="1">
    <location>
        <begin position="82"/>
        <end position="175"/>
    </location>
</feature>
<proteinExistence type="predicted"/>
<organism evidence="2 3">
    <name type="scientific">Trypanosoma conorhini</name>
    <dbReference type="NCBI Taxonomy" id="83891"/>
    <lineage>
        <taxon>Eukaryota</taxon>
        <taxon>Discoba</taxon>
        <taxon>Euglenozoa</taxon>
        <taxon>Kinetoplastea</taxon>
        <taxon>Metakinetoplastina</taxon>
        <taxon>Trypanosomatida</taxon>
        <taxon>Trypanosomatidae</taxon>
        <taxon>Trypanosoma</taxon>
    </lineage>
</organism>
<accession>A0A422P8Z8</accession>
<reference evidence="2 3" key="1">
    <citation type="journal article" date="2018" name="BMC Genomics">
        <title>Genomic comparison of Trypanosoma conorhini and Trypanosoma rangeli to Trypanosoma cruzi strains of high and low virulence.</title>
        <authorList>
            <person name="Bradwell K.R."/>
            <person name="Koparde V.N."/>
            <person name="Matveyev A.V."/>
            <person name="Serrano M.G."/>
            <person name="Alves J.M."/>
            <person name="Parikh H."/>
            <person name="Huang B."/>
            <person name="Lee V."/>
            <person name="Espinosa-Alvarez O."/>
            <person name="Ortiz P.A."/>
            <person name="Costa-Martins A.G."/>
            <person name="Teixeira M.M."/>
            <person name="Buck G.A."/>
        </authorList>
    </citation>
    <scope>NUCLEOTIDE SEQUENCE [LARGE SCALE GENOMIC DNA]</scope>
    <source>
        <strain evidence="2 3">025E</strain>
    </source>
</reference>
<sequence>MRRGVVARCAAVPAAALCALTGKRVTDWEAHRRTVEMRLFELLRARLASPTEPLPANHVYATIANPCRLIDEFNFAKTTRRLDRLRVSLGFLRRHNVLLHSLLFHVKETKTWNTTAGFGRLALFGESLLRHEVRARTLRLLPAIDSVMFATLTASMVNEEAICTLFDRLGMKSLVGAKPEGRDRDWSLTREQRSRMFCAVVGEMSWFAARTKATDRTHNNALFPPSDALILHVLCCHLLESLPAELIYGVVEPRVRRLKEVWLNEPMSLPSQLHLKPRTIGALSLALEKKPICAEERLRKAAAQDANVCRPSLSPERVVGGFQSTMRPRWNYKRFDERRYQLLSDDKRSCLPLFSLPTPRDSAAPAAVTMTDERRRELVAAALEWEMRGTAKDTV</sequence>
<protein>
    <submittedName>
        <fullName evidence="2">RNA editing complex protein MP44</fullName>
        <ecNumber evidence="2">3.1.26.3</ecNumber>
    </submittedName>
</protein>
<gene>
    <name evidence="2" type="ORF">Tco025E_05926</name>
</gene>
<evidence type="ECO:0000313" key="2">
    <source>
        <dbReference type="EMBL" id="RNF14160.1"/>
    </source>
</evidence>
<dbReference type="InterPro" id="IPR000999">
    <property type="entry name" value="RNase_III_dom"/>
</dbReference>
<name>A0A422P8Z8_9TRYP</name>
<evidence type="ECO:0000313" key="3">
    <source>
        <dbReference type="Proteomes" id="UP000284403"/>
    </source>
</evidence>
<dbReference type="AlphaFoldDB" id="A0A422P8Z8"/>
<dbReference type="GeneID" id="40319537"/>
<dbReference type="GO" id="GO:0006396">
    <property type="term" value="P:RNA processing"/>
    <property type="evidence" value="ECO:0007669"/>
    <property type="project" value="InterPro"/>
</dbReference>
<keyword evidence="2" id="KW-0378">Hydrolase</keyword>
<dbReference type="PROSITE" id="PS50142">
    <property type="entry name" value="RNASE_3_2"/>
    <property type="match status" value="1"/>
</dbReference>
<dbReference type="GO" id="GO:0004525">
    <property type="term" value="F:ribonuclease III activity"/>
    <property type="evidence" value="ECO:0007669"/>
    <property type="project" value="UniProtKB-EC"/>
</dbReference>
<dbReference type="EMBL" id="MKKU01000375">
    <property type="protein sequence ID" value="RNF14160.1"/>
    <property type="molecule type" value="Genomic_DNA"/>
</dbReference>